<organism evidence="10 11">
    <name type="scientific">Tigriopus californicus</name>
    <name type="common">Marine copepod</name>
    <dbReference type="NCBI Taxonomy" id="6832"/>
    <lineage>
        <taxon>Eukaryota</taxon>
        <taxon>Metazoa</taxon>
        <taxon>Ecdysozoa</taxon>
        <taxon>Arthropoda</taxon>
        <taxon>Crustacea</taxon>
        <taxon>Multicrustacea</taxon>
        <taxon>Hexanauplia</taxon>
        <taxon>Copepoda</taxon>
        <taxon>Harpacticoida</taxon>
        <taxon>Harpacticidae</taxon>
        <taxon>Tigriopus</taxon>
    </lineage>
</organism>
<dbReference type="Proteomes" id="UP000318571">
    <property type="component" value="Chromosome 5"/>
</dbReference>
<keyword evidence="6" id="KW-0560">Oxidoreductase</keyword>
<comment type="similarity">
    <text evidence="3">Belongs to the oxygen-dependent FAD-linked oxidoreductase family.</text>
</comment>
<evidence type="ECO:0000256" key="3">
    <source>
        <dbReference type="ARBA" id="ARBA00005466"/>
    </source>
</evidence>
<dbReference type="AlphaFoldDB" id="A0A553PGJ4"/>
<dbReference type="GO" id="GO:0071949">
    <property type="term" value="F:FAD binding"/>
    <property type="evidence" value="ECO:0007669"/>
    <property type="project" value="InterPro"/>
</dbReference>
<keyword evidence="7" id="KW-0576">Peroxisome</keyword>
<proteinExistence type="inferred from homology"/>
<evidence type="ECO:0000313" key="10">
    <source>
        <dbReference type="EMBL" id="TRY76806.1"/>
    </source>
</evidence>
<dbReference type="InterPro" id="IPR050416">
    <property type="entry name" value="FAD-linked_Oxidoreductase"/>
</dbReference>
<feature type="chain" id="PRO_5022020370" description="FAD-binding PCMH-type domain-containing protein" evidence="8">
    <location>
        <begin position="30"/>
        <end position="421"/>
    </location>
</feature>
<keyword evidence="4" id="KW-0285">Flavoprotein</keyword>
<reference evidence="10 11" key="1">
    <citation type="journal article" date="2018" name="Nat. Ecol. Evol.">
        <title>Genomic signatures of mitonuclear coevolution across populations of Tigriopus californicus.</title>
        <authorList>
            <person name="Barreto F.S."/>
            <person name="Watson E.T."/>
            <person name="Lima T.G."/>
            <person name="Willett C.S."/>
            <person name="Edmands S."/>
            <person name="Li W."/>
            <person name="Burton R.S."/>
        </authorList>
    </citation>
    <scope>NUCLEOTIDE SEQUENCE [LARGE SCALE GENOMIC DNA]</scope>
    <source>
        <strain evidence="10 11">San Diego</strain>
    </source>
</reference>
<feature type="domain" description="FAD-binding PCMH-type" evidence="9">
    <location>
        <begin position="66"/>
        <end position="261"/>
    </location>
</feature>
<dbReference type="STRING" id="6832.A0A553PGJ4"/>
<dbReference type="InterPro" id="IPR006093">
    <property type="entry name" value="Oxy_OxRdtase_FAD_BS"/>
</dbReference>
<dbReference type="EMBL" id="VCGU01000004">
    <property type="protein sequence ID" value="TRY76806.1"/>
    <property type="molecule type" value="Genomic_DNA"/>
</dbReference>
<dbReference type="InterPro" id="IPR036318">
    <property type="entry name" value="FAD-bd_PCMH-like_sf"/>
</dbReference>
<dbReference type="Gene3D" id="3.30.43.10">
    <property type="entry name" value="Uridine Diphospho-n-acetylenolpyruvylglucosamine Reductase, domain 2"/>
    <property type="match status" value="1"/>
</dbReference>
<evidence type="ECO:0000256" key="7">
    <source>
        <dbReference type="ARBA" id="ARBA00023140"/>
    </source>
</evidence>
<dbReference type="Pfam" id="PF01565">
    <property type="entry name" value="FAD_binding_4"/>
    <property type="match status" value="1"/>
</dbReference>
<dbReference type="GO" id="GO:0016491">
    <property type="term" value="F:oxidoreductase activity"/>
    <property type="evidence" value="ECO:0007669"/>
    <property type="project" value="UniProtKB-KW"/>
</dbReference>
<evidence type="ECO:0000256" key="4">
    <source>
        <dbReference type="ARBA" id="ARBA00022630"/>
    </source>
</evidence>
<sequence>ILKRSKMIASFWSISVLLCLVNLGVSLIAEDPLRMGLKQMGFQGAIFVPGEIGYHKFRLGHTGTCKFAFPKLVARPRTSADVAFGVMLARSENISLSVRSGGHGYLCQHLKNNSLHLDLRRLNHMHLLTPDPEKNLPLRLNLGPGSTWGRVLKQFPISRYSMVHGQCTTVGVGGYLLGGGVNFVGTSSKLGSGSQNVMEYTMISATGDLLKVSENAIQTLHLNESVKDTLLEPKNDLFFALKGAGSSFGIVTNFLYQIYDEPETQPVLVPIFFRGPSNYQDSVNLRHDLGCDWCYWTLVIWNGPKRPLFFANDPPPDQKGIYTLDFTCQYDPHSSAQAKRCENVVQLAKARMSKIAEEEGEHLNQYYNTPSCDINGRPFYERYWHHHYETLLAQKQIWDPTNLLTHCHAVGSTDEDCCPTV</sequence>
<dbReference type="PANTHER" id="PTHR42973">
    <property type="entry name" value="BINDING OXIDOREDUCTASE, PUTATIVE (AFU_ORTHOLOGUE AFUA_1G17690)-RELATED"/>
    <property type="match status" value="1"/>
</dbReference>
<keyword evidence="8" id="KW-0732">Signal</keyword>
<evidence type="ECO:0000259" key="9">
    <source>
        <dbReference type="PROSITE" id="PS51387"/>
    </source>
</evidence>
<dbReference type="GO" id="GO:0005777">
    <property type="term" value="C:peroxisome"/>
    <property type="evidence" value="ECO:0007669"/>
    <property type="project" value="UniProtKB-SubCell"/>
</dbReference>
<dbReference type="PROSITE" id="PS51387">
    <property type="entry name" value="FAD_PCMH"/>
    <property type="match status" value="1"/>
</dbReference>
<dbReference type="PROSITE" id="PS00862">
    <property type="entry name" value="OX2_COVAL_FAD"/>
    <property type="match status" value="1"/>
</dbReference>
<evidence type="ECO:0000256" key="8">
    <source>
        <dbReference type="SAM" id="SignalP"/>
    </source>
</evidence>
<protein>
    <recommendedName>
        <fullName evidence="9">FAD-binding PCMH-type domain-containing protein</fullName>
    </recommendedName>
</protein>
<comment type="cofactor">
    <cofactor evidence="1">
        <name>FAD</name>
        <dbReference type="ChEBI" id="CHEBI:57692"/>
    </cofactor>
</comment>
<dbReference type="InterPro" id="IPR016167">
    <property type="entry name" value="FAD-bd_PCMH_sub1"/>
</dbReference>
<dbReference type="SUPFAM" id="SSF56176">
    <property type="entry name" value="FAD-binding/transporter-associated domain-like"/>
    <property type="match status" value="1"/>
</dbReference>
<feature type="non-terminal residue" evidence="10">
    <location>
        <position position="1"/>
    </location>
</feature>
<keyword evidence="11" id="KW-1185">Reference proteome</keyword>
<name>A0A553PGJ4_TIGCA</name>
<dbReference type="UniPathway" id="UPA00991">
    <property type="reaction ID" value="UER00939"/>
</dbReference>
<feature type="signal peptide" evidence="8">
    <location>
        <begin position="1"/>
        <end position="29"/>
    </location>
</feature>
<accession>A0A553PGJ4</accession>
<dbReference type="InterPro" id="IPR006094">
    <property type="entry name" value="Oxid_FAD_bind_N"/>
</dbReference>
<dbReference type="Gene3D" id="3.30.465.10">
    <property type="match status" value="1"/>
</dbReference>
<evidence type="ECO:0000256" key="1">
    <source>
        <dbReference type="ARBA" id="ARBA00001974"/>
    </source>
</evidence>
<dbReference type="InterPro" id="IPR016169">
    <property type="entry name" value="FAD-bd_PCMH_sub2"/>
</dbReference>
<evidence type="ECO:0000256" key="5">
    <source>
        <dbReference type="ARBA" id="ARBA00022827"/>
    </source>
</evidence>
<gene>
    <name evidence="10" type="ORF">TCAL_10455</name>
</gene>
<evidence type="ECO:0000256" key="2">
    <source>
        <dbReference type="ARBA" id="ARBA00004275"/>
    </source>
</evidence>
<keyword evidence="5" id="KW-0274">FAD</keyword>
<evidence type="ECO:0000313" key="11">
    <source>
        <dbReference type="Proteomes" id="UP000318571"/>
    </source>
</evidence>
<dbReference type="PANTHER" id="PTHR42973:SF39">
    <property type="entry name" value="FAD-BINDING PCMH-TYPE DOMAIN-CONTAINING PROTEIN"/>
    <property type="match status" value="1"/>
</dbReference>
<dbReference type="InterPro" id="IPR016166">
    <property type="entry name" value="FAD-bd_PCMH"/>
</dbReference>
<evidence type="ECO:0000256" key="6">
    <source>
        <dbReference type="ARBA" id="ARBA00023002"/>
    </source>
</evidence>
<comment type="subcellular location">
    <subcellularLocation>
        <location evidence="2">Peroxisome</location>
    </subcellularLocation>
</comment>
<comment type="caution">
    <text evidence="10">The sequence shown here is derived from an EMBL/GenBank/DDBJ whole genome shotgun (WGS) entry which is preliminary data.</text>
</comment>